<comment type="caution">
    <text evidence="1">The sequence shown here is derived from an EMBL/GenBank/DDBJ whole genome shotgun (WGS) entry which is preliminary data.</text>
</comment>
<evidence type="ECO:0000313" key="2">
    <source>
        <dbReference type="Proteomes" id="UP000225706"/>
    </source>
</evidence>
<name>A0A2B4RHP9_STYPI</name>
<reference evidence="2" key="1">
    <citation type="journal article" date="2017" name="bioRxiv">
        <title>Comparative analysis of the genomes of Stylophora pistillata and Acropora digitifera provides evidence for extensive differences between species of corals.</title>
        <authorList>
            <person name="Voolstra C.R."/>
            <person name="Li Y."/>
            <person name="Liew Y.J."/>
            <person name="Baumgarten S."/>
            <person name="Zoccola D."/>
            <person name="Flot J.-F."/>
            <person name="Tambutte S."/>
            <person name="Allemand D."/>
            <person name="Aranda M."/>
        </authorList>
    </citation>
    <scope>NUCLEOTIDE SEQUENCE [LARGE SCALE GENOMIC DNA]</scope>
</reference>
<keyword evidence="2" id="KW-1185">Reference proteome</keyword>
<protein>
    <submittedName>
        <fullName evidence="1">Uncharacterized protein</fullName>
    </submittedName>
</protein>
<proteinExistence type="predicted"/>
<accession>A0A2B4RHP9</accession>
<evidence type="ECO:0000313" key="1">
    <source>
        <dbReference type="EMBL" id="PFX15877.1"/>
    </source>
</evidence>
<organism evidence="1 2">
    <name type="scientific">Stylophora pistillata</name>
    <name type="common">Smooth cauliflower coral</name>
    <dbReference type="NCBI Taxonomy" id="50429"/>
    <lineage>
        <taxon>Eukaryota</taxon>
        <taxon>Metazoa</taxon>
        <taxon>Cnidaria</taxon>
        <taxon>Anthozoa</taxon>
        <taxon>Hexacorallia</taxon>
        <taxon>Scleractinia</taxon>
        <taxon>Astrocoeniina</taxon>
        <taxon>Pocilloporidae</taxon>
        <taxon>Stylophora</taxon>
    </lineage>
</organism>
<sequence length="91" mass="10572">MSGHEGHEPRQREVVSLGRRFWHWNPNVILLYELDRKLFQAKYGQIKKTETSGADTKVTLESNDGYRYVVTRHGKEAVTVQEHCLGHSVQH</sequence>
<dbReference type="AlphaFoldDB" id="A0A2B4RHP9"/>
<dbReference type="EMBL" id="LSMT01000600">
    <property type="protein sequence ID" value="PFX15877.1"/>
    <property type="molecule type" value="Genomic_DNA"/>
</dbReference>
<gene>
    <name evidence="1" type="ORF">AWC38_SpisGene19887</name>
</gene>
<dbReference type="Proteomes" id="UP000225706">
    <property type="component" value="Unassembled WGS sequence"/>
</dbReference>